<feature type="compositionally biased region" description="Polar residues" evidence="1">
    <location>
        <begin position="1"/>
        <end position="10"/>
    </location>
</feature>
<name>A0ABC9E7Q0_9POAL</name>
<feature type="transmembrane region" description="Helical" evidence="2">
    <location>
        <begin position="399"/>
        <end position="417"/>
    </location>
</feature>
<dbReference type="AlphaFoldDB" id="A0ABC9E7Q0"/>
<reference evidence="4 5" key="2">
    <citation type="submission" date="2024-10" db="EMBL/GenBank/DDBJ databases">
        <authorList>
            <person name="Ryan C."/>
        </authorList>
    </citation>
    <scope>NUCLEOTIDE SEQUENCE [LARGE SCALE GENOMIC DNA]</scope>
</reference>
<dbReference type="PANTHER" id="PTHR24177:SF43">
    <property type="entry name" value="OS06G0292100 PROTEIN"/>
    <property type="match status" value="1"/>
</dbReference>
<gene>
    <name evidence="4" type="ORF">URODEC1_LOCUS92746</name>
</gene>
<organism evidence="4 5">
    <name type="scientific">Urochloa decumbens</name>
    <dbReference type="NCBI Taxonomy" id="240449"/>
    <lineage>
        <taxon>Eukaryota</taxon>
        <taxon>Viridiplantae</taxon>
        <taxon>Streptophyta</taxon>
        <taxon>Embryophyta</taxon>
        <taxon>Tracheophyta</taxon>
        <taxon>Spermatophyta</taxon>
        <taxon>Magnoliopsida</taxon>
        <taxon>Liliopsida</taxon>
        <taxon>Poales</taxon>
        <taxon>Poaceae</taxon>
        <taxon>PACMAD clade</taxon>
        <taxon>Panicoideae</taxon>
        <taxon>Panicodae</taxon>
        <taxon>Paniceae</taxon>
        <taxon>Melinidinae</taxon>
        <taxon>Urochloa</taxon>
    </lineage>
</organism>
<dbReference type="InterPro" id="IPR026961">
    <property type="entry name" value="PGG_dom"/>
</dbReference>
<dbReference type="PANTHER" id="PTHR24177">
    <property type="entry name" value="CASKIN"/>
    <property type="match status" value="1"/>
</dbReference>
<feature type="transmembrane region" description="Helical" evidence="2">
    <location>
        <begin position="683"/>
        <end position="700"/>
    </location>
</feature>
<keyword evidence="2" id="KW-0812">Transmembrane</keyword>
<dbReference type="Proteomes" id="UP001497457">
    <property type="component" value="Chromosome 36b"/>
</dbReference>
<keyword evidence="5" id="KW-1185">Reference proteome</keyword>
<feature type="transmembrane region" description="Helical" evidence="2">
    <location>
        <begin position="317"/>
        <end position="335"/>
    </location>
</feature>
<feature type="region of interest" description="Disordered" evidence="1">
    <location>
        <begin position="1"/>
        <end position="26"/>
    </location>
</feature>
<dbReference type="EMBL" id="OZ075146">
    <property type="protein sequence ID" value="CAL5052497.1"/>
    <property type="molecule type" value="Genomic_DNA"/>
</dbReference>
<evidence type="ECO:0000256" key="1">
    <source>
        <dbReference type="SAM" id="MobiDB-lite"/>
    </source>
</evidence>
<feature type="transmembrane region" description="Helical" evidence="2">
    <location>
        <begin position="728"/>
        <end position="751"/>
    </location>
</feature>
<feature type="transmembrane region" description="Helical" evidence="2">
    <location>
        <begin position="496"/>
        <end position="513"/>
    </location>
</feature>
<evidence type="ECO:0000313" key="4">
    <source>
        <dbReference type="EMBL" id="CAL5052497.1"/>
    </source>
</evidence>
<feature type="transmembrane region" description="Helical" evidence="2">
    <location>
        <begin position="429"/>
        <end position="448"/>
    </location>
</feature>
<feature type="domain" description="PGG" evidence="3">
    <location>
        <begin position="310"/>
        <end position="421"/>
    </location>
</feature>
<evidence type="ECO:0000259" key="3">
    <source>
        <dbReference type="Pfam" id="PF13962"/>
    </source>
</evidence>
<protein>
    <recommendedName>
        <fullName evidence="3">PGG domain-containing protein</fullName>
    </recommendedName>
</protein>
<feature type="transmembrane region" description="Helical" evidence="2">
    <location>
        <begin position="606"/>
        <end position="625"/>
    </location>
</feature>
<feature type="domain" description="PGG" evidence="3">
    <location>
        <begin position="36"/>
        <end position="145"/>
    </location>
</feature>
<dbReference type="Pfam" id="PF13962">
    <property type="entry name" value="PGG"/>
    <property type="match status" value="4"/>
</dbReference>
<feature type="region of interest" description="Disordered" evidence="1">
    <location>
        <begin position="283"/>
        <end position="308"/>
    </location>
</feature>
<feature type="transmembrane region" description="Helical" evidence="2">
    <location>
        <begin position="763"/>
        <end position="783"/>
    </location>
</feature>
<feature type="domain" description="PGG" evidence="3">
    <location>
        <begin position="488"/>
        <end position="600"/>
    </location>
</feature>
<feature type="transmembrane region" description="Helical" evidence="2">
    <location>
        <begin position="364"/>
        <end position="387"/>
    </location>
</feature>
<keyword evidence="2" id="KW-0472">Membrane</keyword>
<sequence length="836" mass="92472">MDAATDTGTANGEIEGGGGSGQDSMGDDTKDGFNFLWSLRKYLVLLGILAVTVTYNSGLTPPGGFWNKTKDGHQAGDPALHVEFSQRYEVFFYCNATAFAASIVLIILLLSKNVTKKKLWLRSMQFTMLVDLFSLMGAYASGSCRALKSSIYTWVLVIIVFAYVWIHILVSTRIVPETLKKEVKMMVDKTLSKLSIPDMHPSSRQEKKDLDEAQKFILMLVTATDMPADSTSEQSLLVGDYNGVTNGSIEDGSPSLPAKVSGIKESAQEHNLISCNNSDIENGGINNSAEHGNGHIDSYHESSGSNSTEEHLEKTRTYLLLLAILAVSLTYQSGLNPPGGFWSKREKNHLIGDRILEDSDHPRFISFFYLNAIAFVASIFIIVMLLNKSVSKKVTKHRVLQVAMIVDLLSLTGAFVLGSSRDAKKSISVSVLLFLVLAYVALHVRIAIHVIPLEWKKQISEKLLLCGNMSSALPWLSHNQKEKEISPKELERRRNLLLTLAILAATVTYQAGINPPGGVWSDDKGVSGMPGTPILQDSHPRRYDVFYYSNSVSFVSSVAITILLLNKESFEHGIKSYALRVCLVVGLLGLLVAYAAGSSRNRKQSIFVIIIAVAVLISLVVQVLLSSMHSTLGRPLAQLMECLQKLMEYLQGRVFHTGKRQITSELLETKDPDQKIARKRHKYLMLIATLAASVTYQAGLNPPGGFWSDDDRHKAGDPVLHDINHKRYKTFFCFNAISFMASIVVIMLLLSKSIRKKDVPLEVLFMIMILDLLSLMTAFAAGSCRKFSTSIYIFLLVAGVVIYLVVLIILSKAIKTCLRKWKAGGVFSYRRPERVT</sequence>
<evidence type="ECO:0000313" key="5">
    <source>
        <dbReference type="Proteomes" id="UP001497457"/>
    </source>
</evidence>
<feature type="transmembrane region" description="Helical" evidence="2">
    <location>
        <begin position="151"/>
        <end position="175"/>
    </location>
</feature>
<proteinExistence type="predicted"/>
<accession>A0ABC9E7Q0</accession>
<feature type="transmembrane region" description="Helical" evidence="2">
    <location>
        <begin position="545"/>
        <end position="565"/>
    </location>
</feature>
<feature type="domain" description="PGG" evidence="3">
    <location>
        <begin position="677"/>
        <end position="785"/>
    </location>
</feature>
<evidence type="ECO:0000256" key="2">
    <source>
        <dbReference type="SAM" id="Phobius"/>
    </source>
</evidence>
<feature type="transmembrane region" description="Helical" evidence="2">
    <location>
        <begin position="42"/>
        <end position="59"/>
    </location>
</feature>
<reference evidence="5" key="1">
    <citation type="submission" date="2024-06" db="EMBL/GenBank/DDBJ databases">
        <authorList>
            <person name="Ryan C."/>
        </authorList>
    </citation>
    <scope>NUCLEOTIDE SEQUENCE [LARGE SCALE GENOMIC DNA]</scope>
</reference>
<feature type="transmembrane region" description="Helical" evidence="2">
    <location>
        <begin position="577"/>
        <end position="594"/>
    </location>
</feature>
<feature type="transmembrane region" description="Helical" evidence="2">
    <location>
        <begin position="90"/>
        <end position="110"/>
    </location>
</feature>
<feature type="transmembrane region" description="Helical" evidence="2">
    <location>
        <begin position="789"/>
        <end position="810"/>
    </location>
</feature>
<keyword evidence="2" id="KW-1133">Transmembrane helix</keyword>
<feature type="transmembrane region" description="Helical" evidence="2">
    <location>
        <begin position="119"/>
        <end position="139"/>
    </location>
</feature>